<dbReference type="FunFam" id="3.40.50.800:FF:000005">
    <property type="entry name" value="bifunctional glutamate/proline--tRNA ligase"/>
    <property type="match status" value="1"/>
</dbReference>
<keyword evidence="6" id="KW-0030">Aminoacyl-tRNA synthetase</keyword>
<keyword evidence="12" id="KW-1185">Reference proteome</keyword>
<dbReference type="SMART" id="SM00946">
    <property type="entry name" value="ProRS-C_1"/>
    <property type="match status" value="1"/>
</dbReference>
<dbReference type="GO" id="GO:0005737">
    <property type="term" value="C:cytoplasm"/>
    <property type="evidence" value="ECO:0007669"/>
    <property type="project" value="InterPro"/>
</dbReference>
<dbReference type="GO" id="GO:0005524">
    <property type="term" value="F:ATP binding"/>
    <property type="evidence" value="ECO:0007669"/>
    <property type="project" value="UniProtKB-KW"/>
</dbReference>
<feature type="region of interest" description="Disordered" evidence="9">
    <location>
        <begin position="1"/>
        <end position="28"/>
    </location>
</feature>
<dbReference type="Pfam" id="PF03129">
    <property type="entry name" value="HGTP_anticodon"/>
    <property type="match status" value="1"/>
</dbReference>
<evidence type="ECO:0000313" key="12">
    <source>
        <dbReference type="Proteomes" id="UP001187192"/>
    </source>
</evidence>
<reference evidence="11" key="1">
    <citation type="submission" date="2023-07" db="EMBL/GenBank/DDBJ databases">
        <title>draft genome sequence of fig (Ficus carica).</title>
        <authorList>
            <person name="Takahashi T."/>
            <person name="Nishimura K."/>
        </authorList>
    </citation>
    <scope>NUCLEOTIDE SEQUENCE</scope>
</reference>
<dbReference type="Pfam" id="PF00587">
    <property type="entry name" value="tRNA-synt_2b"/>
    <property type="match status" value="1"/>
</dbReference>
<sequence length="630" mass="71245">MAGGGTKKANAGGDTKKANAGGKKKEVKKETGLGLTNKKDENFGEWYSEVVVNGEMIEYYDISGCYILRPWTTSIWETLHEFFDAEIKKMKVKNCYFPLFVSSTVLEKEKDHIEGFAPEVAWVTRSGKSELEVPIAIRPTSETVMYPYYSKWIRGHRDLPLKLNQWCNVVRWEFSNPTPFIRSREFLWQEGHTAFATKEEADEELALSPLHNSSSLSSHYQSSSSAFLDDHFLYVLMALNHRFHVFQFQYSAVLQILELYRRIYEEFLAIPVIKGKKSEAEKFAGGLYTTSVEAFIPNTGRGVQGATSHCLGQNFAKMFEINFENEKGEKAMVWQNSWAYSTRTIGVMVMVHGDDKGLVLPPKVASLQVIVVPVPYKDADTQGIFDACTATVDALNEAGIRADTDFRDNYSPGWKYSHWEMKGVPLRIEIGPKDLANNQVRAVRRDNSAKIDIPRESLVEQVKELLGNIHQNLFDLAKQKRDACVEIVKTWDEFEAALDKKKLILAPWCDEEEVEKDVKTRTKERLVPGGGGGAAKTLCSPFDQPELPEGAREIGQEKNGYSVLCFGKASKEVDLLGEELLVIKFCYHFLHSFLCPSFEWANEIGPGLGRISDFLFFGKESSKNHTGMRH</sequence>
<dbReference type="SUPFAM" id="SSF52954">
    <property type="entry name" value="Class II aaRS ABD-related"/>
    <property type="match status" value="1"/>
</dbReference>
<keyword evidence="4" id="KW-0067">ATP-binding</keyword>
<dbReference type="PANTHER" id="PTHR43382:SF2">
    <property type="entry name" value="BIFUNCTIONAL GLUTAMATE_PROLINE--TRNA LIGASE"/>
    <property type="match status" value="1"/>
</dbReference>
<keyword evidence="3" id="KW-0547">Nucleotide-binding</keyword>
<dbReference type="InterPro" id="IPR006195">
    <property type="entry name" value="aa-tRNA-synth_II"/>
</dbReference>
<dbReference type="EMBL" id="BTGU01000003">
    <property type="protein sequence ID" value="GMN31475.1"/>
    <property type="molecule type" value="Genomic_DNA"/>
</dbReference>
<dbReference type="PROSITE" id="PS50862">
    <property type="entry name" value="AA_TRNA_LIGASE_II"/>
    <property type="match status" value="1"/>
</dbReference>
<evidence type="ECO:0000256" key="5">
    <source>
        <dbReference type="ARBA" id="ARBA00022917"/>
    </source>
</evidence>
<dbReference type="InterPro" id="IPR036621">
    <property type="entry name" value="Anticodon-bd_dom_sf"/>
</dbReference>
<dbReference type="CDD" id="cd00778">
    <property type="entry name" value="ProRS_core_arch_euk"/>
    <property type="match status" value="1"/>
</dbReference>
<dbReference type="AlphaFoldDB" id="A0AA87ZF28"/>
<evidence type="ECO:0000256" key="2">
    <source>
        <dbReference type="ARBA" id="ARBA00022598"/>
    </source>
</evidence>
<dbReference type="InterPro" id="IPR002314">
    <property type="entry name" value="aa-tRNA-synt_IIb"/>
</dbReference>
<dbReference type="EC" id="6.1.1.15" evidence="1"/>
<dbReference type="FunFam" id="3.30.930.10:FF:000215">
    <property type="entry name" value="Proline--tRNA ligase cytoplasmic"/>
    <property type="match status" value="1"/>
</dbReference>
<dbReference type="Gene3D" id="3.40.50.800">
    <property type="entry name" value="Anticodon-binding domain"/>
    <property type="match status" value="1"/>
</dbReference>
<evidence type="ECO:0000256" key="6">
    <source>
        <dbReference type="ARBA" id="ARBA00023146"/>
    </source>
</evidence>
<dbReference type="Proteomes" id="UP001187192">
    <property type="component" value="Unassembled WGS sequence"/>
</dbReference>
<feature type="compositionally biased region" description="Low complexity" evidence="9">
    <location>
        <begin position="7"/>
        <end position="21"/>
    </location>
</feature>
<evidence type="ECO:0000256" key="8">
    <source>
        <dbReference type="ARBA" id="ARBA00047671"/>
    </source>
</evidence>
<dbReference type="InterPro" id="IPR016061">
    <property type="entry name" value="Pro-tRNA_ligase_II_C"/>
</dbReference>
<gene>
    <name evidence="11" type="ORF">TIFTF001_003269</name>
</gene>
<dbReference type="InterPro" id="IPR045864">
    <property type="entry name" value="aa-tRNA-synth_II/BPL/LPL"/>
</dbReference>
<keyword evidence="5" id="KW-0648">Protein biosynthesis</keyword>
<dbReference type="SUPFAM" id="SSF64586">
    <property type="entry name" value="C-terminal domain of ProRS"/>
    <property type="match status" value="1"/>
</dbReference>
<comment type="caution">
    <text evidence="11">The sequence shown here is derived from an EMBL/GenBank/DDBJ whole genome shotgun (WGS) entry which is preliminary data.</text>
</comment>
<dbReference type="Gene3D" id="3.30.110.30">
    <property type="entry name" value="C-terminal domain of ProRS"/>
    <property type="match status" value="1"/>
</dbReference>
<evidence type="ECO:0000256" key="3">
    <source>
        <dbReference type="ARBA" id="ARBA00022741"/>
    </source>
</evidence>
<dbReference type="CDD" id="cd00862">
    <property type="entry name" value="ProRS_anticodon_zinc"/>
    <property type="match status" value="1"/>
</dbReference>
<dbReference type="GO" id="GO:0006433">
    <property type="term" value="P:prolyl-tRNA aminoacylation"/>
    <property type="evidence" value="ECO:0007669"/>
    <property type="project" value="InterPro"/>
</dbReference>
<evidence type="ECO:0000259" key="10">
    <source>
        <dbReference type="PROSITE" id="PS50862"/>
    </source>
</evidence>
<comment type="catalytic activity">
    <reaction evidence="8">
        <text>tRNA(Pro) + L-proline + ATP = L-prolyl-tRNA(Pro) + AMP + diphosphate</text>
        <dbReference type="Rhea" id="RHEA:14305"/>
        <dbReference type="Rhea" id="RHEA-COMP:9700"/>
        <dbReference type="Rhea" id="RHEA-COMP:9702"/>
        <dbReference type="ChEBI" id="CHEBI:30616"/>
        <dbReference type="ChEBI" id="CHEBI:33019"/>
        <dbReference type="ChEBI" id="CHEBI:60039"/>
        <dbReference type="ChEBI" id="CHEBI:78442"/>
        <dbReference type="ChEBI" id="CHEBI:78532"/>
        <dbReference type="ChEBI" id="CHEBI:456215"/>
        <dbReference type="EC" id="6.1.1.15"/>
    </reaction>
</comment>
<protein>
    <recommendedName>
        <fullName evidence="1">proline--tRNA ligase</fullName>
        <ecNumber evidence="1">6.1.1.15</ecNumber>
    </recommendedName>
    <alternativeName>
        <fullName evidence="7">Prolyl-tRNA synthetase</fullName>
    </alternativeName>
</protein>
<evidence type="ECO:0000256" key="7">
    <source>
        <dbReference type="ARBA" id="ARBA00029731"/>
    </source>
</evidence>
<dbReference type="InterPro" id="IPR033721">
    <property type="entry name" value="ProRS_core_arch_euk"/>
</dbReference>
<dbReference type="HAMAP" id="MF_01571">
    <property type="entry name" value="Pro_tRNA_synth_type3"/>
    <property type="match status" value="1"/>
</dbReference>
<dbReference type="GO" id="GO:0017101">
    <property type="term" value="C:aminoacyl-tRNA synthetase multienzyme complex"/>
    <property type="evidence" value="ECO:0007669"/>
    <property type="project" value="TreeGrafter"/>
</dbReference>
<dbReference type="SUPFAM" id="SSF55681">
    <property type="entry name" value="Class II aaRS and biotin synthetases"/>
    <property type="match status" value="1"/>
</dbReference>
<proteinExistence type="inferred from homology"/>
<keyword evidence="2" id="KW-0436">Ligase</keyword>
<dbReference type="PRINTS" id="PR01046">
    <property type="entry name" value="TRNASYNTHPRO"/>
</dbReference>
<dbReference type="InterPro" id="IPR004154">
    <property type="entry name" value="Anticodon-bd"/>
</dbReference>
<dbReference type="GO" id="GO:0004827">
    <property type="term" value="F:proline-tRNA ligase activity"/>
    <property type="evidence" value="ECO:0007669"/>
    <property type="project" value="UniProtKB-EC"/>
</dbReference>
<dbReference type="Pfam" id="PF09180">
    <property type="entry name" value="ProRS-C_1"/>
    <property type="match status" value="1"/>
</dbReference>
<evidence type="ECO:0000256" key="4">
    <source>
        <dbReference type="ARBA" id="ARBA00022840"/>
    </source>
</evidence>
<evidence type="ECO:0000313" key="11">
    <source>
        <dbReference type="EMBL" id="GMN31475.1"/>
    </source>
</evidence>
<evidence type="ECO:0000256" key="9">
    <source>
        <dbReference type="SAM" id="MobiDB-lite"/>
    </source>
</evidence>
<dbReference type="PANTHER" id="PTHR43382">
    <property type="entry name" value="PROLYL-TRNA SYNTHETASE"/>
    <property type="match status" value="1"/>
</dbReference>
<dbReference type="InterPro" id="IPR017449">
    <property type="entry name" value="Pro-tRNA_synth_II"/>
</dbReference>
<dbReference type="InterPro" id="IPR002316">
    <property type="entry name" value="Pro-tRNA-ligase_IIa"/>
</dbReference>
<dbReference type="Gene3D" id="3.30.930.10">
    <property type="entry name" value="Bira Bifunctional Protein, Domain 2"/>
    <property type="match status" value="2"/>
</dbReference>
<dbReference type="InterPro" id="IPR004499">
    <property type="entry name" value="Pro-tRNA-ligase_IIa_arc-type"/>
</dbReference>
<accession>A0AA87ZF28</accession>
<evidence type="ECO:0000256" key="1">
    <source>
        <dbReference type="ARBA" id="ARBA00012831"/>
    </source>
</evidence>
<feature type="domain" description="Aminoacyl-transfer RNA synthetases class-II family profile" evidence="10">
    <location>
        <begin position="73"/>
        <end position="361"/>
    </location>
</feature>
<organism evidence="11 12">
    <name type="scientific">Ficus carica</name>
    <name type="common">Common fig</name>
    <dbReference type="NCBI Taxonomy" id="3494"/>
    <lineage>
        <taxon>Eukaryota</taxon>
        <taxon>Viridiplantae</taxon>
        <taxon>Streptophyta</taxon>
        <taxon>Embryophyta</taxon>
        <taxon>Tracheophyta</taxon>
        <taxon>Spermatophyta</taxon>
        <taxon>Magnoliopsida</taxon>
        <taxon>eudicotyledons</taxon>
        <taxon>Gunneridae</taxon>
        <taxon>Pentapetalae</taxon>
        <taxon>rosids</taxon>
        <taxon>fabids</taxon>
        <taxon>Rosales</taxon>
        <taxon>Moraceae</taxon>
        <taxon>Ficeae</taxon>
        <taxon>Ficus</taxon>
    </lineage>
</organism>
<name>A0AA87ZF28_FICCA</name>